<dbReference type="CDD" id="cd02573">
    <property type="entry name" value="PseudoU_synth_EcTruB"/>
    <property type="match status" value="1"/>
</dbReference>
<dbReference type="GO" id="GO:1990481">
    <property type="term" value="P:mRNA pseudouridine synthesis"/>
    <property type="evidence" value="ECO:0007669"/>
    <property type="project" value="TreeGrafter"/>
</dbReference>
<comment type="similarity">
    <text evidence="2 5">Belongs to the pseudouridine synthase TruB family. Type 1 subfamily.</text>
</comment>
<keyword evidence="4 5" id="KW-0413">Isomerase</keyword>
<evidence type="ECO:0000256" key="4">
    <source>
        <dbReference type="ARBA" id="ARBA00023235"/>
    </source>
</evidence>
<evidence type="ECO:0000259" key="6">
    <source>
        <dbReference type="Pfam" id="PF01509"/>
    </source>
</evidence>
<feature type="domain" description="tRNA pseudouridylate synthase B C-terminal" evidence="8">
    <location>
        <begin position="187"/>
        <end position="222"/>
    </location>
</feature>
<dbReference type="EMBL" id="JACBZP010000001">
    <property type="protein sequence ID" value="NYI67786.1"/>
    <property type="molecule type" value="Genomic_DNA"/>
</dbReference>
<evidence type="ECO:0000259" key="7">
    <source>
        <dbReference type="Pfam" id="PF09142"/>
    </source>
</evidence>
<dbReference type="InterPro" id="IPR002501">
    <property type="entry name" value="PsdUridine_synth_N"/>
</dbReference>
<dbReference type="AlphaFoldDB" id="A0A7Z0D2S7"/>
<sequence>MPTETMEPPEGLFLVDKPGGWTSHDVVARVRRLAGTKKVGHAGTLDPMATGLLLLGIGRATKLLTFLVGADKTYVATIRLGSSTPTDDADSEPDQIASPGTIDEVTVPAIEDGVRALTGPISQVPSAVSAIKVDGVRSYKRVRDGEQVDLKPREVTVSRFDIDAVRHSPSGIDVDVVIDCTSGTYIRALARDLGAGLGVGGHLTALRRIRVGDFDVNDAFRLPSWDEPGERPAVMSLAVAAARCLPVRDVTEPEARALSYGQWIGESAWAGPTAAIGVDGVLVAVIDNTGGKAKPIVGFAQSRA</sequence>
<dbReference type="InterPro" id="IPR015947">
    <property type="entry name" value="PUA-like_sf"/>
</dbReference>
<reference evidence="9 10" key="1">
    <citation type="submission" date="2020-07" db="EMBL/GenBank/DDBJ databases">
        <title>Sequencing the genomes of 1000 actinobacteria strains.</title>
        <authorList>
            <person name="Klenk H.-P."/>
        </authorList>
    </citation>
    <scope>NUCLEOTIDE SEQUENCE [LARGE SCALE GENOMIC DNA]</scope>
    <source>
        <strain evidence="9 10">DSM 26341</strain>
    </source>
</reference>
<dbReference type="SUPFAM" id="SSF88697">
    <property type="entry name" value="PUA domain-like"/>
    <property type="match status" value="1"/>
</dbReference>
<protein>
    <recommendedName>
        <fullName evidence="5">tRNA pseudouridine synthase B</fullName>
        <ecNumber evidence="5">5.4.99.25</ecNumber>
    </recommendedName>
    <alternativeName>
        <fullName evidence="5">tRNA pseudouridine(55) synthase</fullName>
        <shortName evidence="5">Psi55 synthase</shortName>
    </alternativeName>
    <alternativeName>
        <fullName evidence="5">tRNA pseudouridylate synthase</fullName>
    </alternativeName>
    <alternativeName>
        <fullName evidence="5">tRNA-uridine isomerase</fullName>
    </alternativeName>
</protein>
<evidence type="ECO:0000256" key="5">
    <source>
        <dbReference type="HAMAP-Rule" id="MF_01080"/>
    </source>
</evidence>
<dbReference type="PANTHER" id="PTHR13767">
    <property type="entry name" value="TRNA-PSEUDOURIDINE SYNTHASE"/>
    <property type="match status" value="1"/>
</dbReference>
<accession>A0A7Z0D2S7</accession>
<proteinExistence type="inferred from homology"/>
<dbReference type="HAMAP" id="MF_01080">
    <property type="entry name" value="TruB_bact"/>
    <property type="match status" value="1"/>
</dbReference>
<dbReference type="InterPro" id="IPR015225">
    <property type="entry name" value="tRNA_psdUridine_synth_fam2_C"/>
</dbReference>
<organism evidence="9 10">
    <name type="scientific">Spelaeicoccus albus</name>
    <dbReference type="NCBI Taxonomy" id="1280376"/>
    <lineage>
        <taxon>Bacteria</taxon>
        <taxon>Bacillati</taxon>
        <taxon>Actinomycetota</taxon>
        <taxon>Actinomycetes</taxon>
        <taxon>Micrococcales</taxon>
        <taxon>Brevibacteriaceae</taxon>
        <taxon>Spelaeicoccus</taxon>
    </lineage>
</organism>
<dbReference type="InterPro" id="IPR036974">
    <property type="entry name" value="PUA_sf"/>
</dbReference>
<dbReference type="Pfam" id="PF01509">
    <property type="entry name" value="TruB_N"/>
    <property type="match status" value="1"/>
</dbReference>
<feature type="domain" description="tRNA pseudouridine synthase II TruB subfamily 2 C-terminal" evidence="7">
    <location>
        <begin position="246"/>
        <end position="299"/>
    </location>
</feature>
<keyword evidence="3 5" id="KW-0819">tRNA processing</keyword>
<evidence type="ECO:0000256" key="1">
    <source>
        <dbReference type="ARBA" id="ARBA00000385"/>
    </source>
</evidence>
<dbReference type="GO" id="GO:0160148">
    <property type="term" value="F:tRNA pseudouridine(55) synthase activity"/>
    <property type="evidence" value="ECO:0007669"/>
    <property type="project" value="UniProtKB-EC"/>
</dbReference>
<dbReference type="RefSeq" id="WP_237248995.1">
    <property type="nucleotide sequence ID" value="NZ_JACBZP010000001.1"/>
</dbReference>
<dbReference type="EC" id="5.4.99.25" evidence="5"/>
<name>A0A7Z0D2S7_9MICO</name>
<feature type="domain" description="Pseudouridine synthase II N-terminal" evidence="6">
    <location>
        <begin position="31"/>
        <end position="186"/>
    </location>
</feature>
<dbReference type="GO" id="GO:0003723">
    <property type="term" value="F:RNA binding"/>
    <property type="evidence" value="ECO:0007669"/>
    <property type="project" value="InterPro"/>
</dbReference>
<comment type="caution">
    <text evidence="9">The sequence shown here is derived from an EMBL/GenBank/DDBJ whole genome shotgun (WGS) entry which is preliminary data.</text>
</comment>
<dbReference type="Gene3D" id="3.30.2350.10">
    <property type="entry name" value="Pseudouridine synthase"/>
    <property type="match status" value="1"/>
</dbReference>
<evidence type="ECO:0000256" key="3">
    <source>
        <dbReference type="ARBA" id="ARBA00022694"/>
    </source>
</evidence>
<keyword evidence="10" id="KW-1185">Reference proteome</keyword>
<evidence type="ECO:0000259" key="8">
    <source>
        <dbReference type="Pfam" id="PF16198"/>
    </source>
</evidence>
<dbReference type="InterPro" id="IPR020103">
    <property type="entry name" value="PsdUridine_synth_cat_dom_sf"/>
</dbReference>
<dbReference type="NCBIfam" id="TIGR00431">
    <property type="entry name" value="TruB"/>
    <property type="match status" value="1"/>
</dbReference>
<gene>
    <name evidence="5" type="primary">truB</name>
    <name evidence="9" type="ORF">BJY26_002092</name>
</gene>
<comment type="catalytic activity">
    <reaction evidence="1 5">
        <text>uridine(55) in tRNA = pseudouridine(55) in tRNA</text>
        <dbReference type="Rhea" id="RHEA:42532"/>
        <dbReference type="Rhea" id="RHEA-COMP:10101"/>
        <dbReference type="Rhea" id="RHEA-COMP:10102"/>
        <dbReference type="ChEBI" id="CHEBI:65314"/>
        <dbReference type="ChEBI" id="CHEBI:65315"/>
        <dbReference type="EC" id="5.4.99.25"/>
    </reaction>
</comment>
<feature type="active site" description="Nucleophile" evidence="5">
    <location>
        <position position="46"/>
    </location>
</feature>
<evidence type="ECO:0000256" key="2">
    <source>
        <dbReference type="ARBA" id="ARBA00005642"/>
    </source>
</evidence>
<dbReference type="Pfam" id="PF09142">
    <property type="entry name" value="TruB_C"/>
    <property type="match status" value="1"/>
</dbReference>
<comment type="function">
    <text evidence="5">Responsible for synthesis of pseudouridine from uracil-55 in the psi GC loop of transfer RNAs.</text>
</comment>
<dbReference type="Gene3D" id="2.30.130.10">
    <property type="entry name" value="PUA domain"/>
    <property type="match status" value="1"/>
</dbReference>
<dbReference type="PANTHER" id="PTHR13767:SF2">
    <property type="entry name" value="PSEUDOURIDYLATE SYNTHASE TRUB1"/>
    <property type="match status" value="1"/>
</dbReference>
<dbReference type="InterPro" id="IPR032819">
    <property type="entry name" value="TruB_C"/>
</dbReference>
<dbReference type="Proteomes" id="UP000539111">
    <property type="component" value="Unassembled WGS sequence"/>
</dbReference>
<evidence type="ECO:0000313" key="10">
    <source>
        <dbReference type="Proteomes" id="UP000539111"/>
    </source>
</evidence>
<dbReference type="Pfam" id="PF16198">
    <property type="entry name" value="TruB_C_2"/>
    <property type="match status" value="1"/>
</dbReference>
<dbReference type="InterPro" id="IPR014780">
    <property type="entry name" value="tRNA_psdUridine_synth_TruB"/>
</dbReference>
<dbReference type="SUPFAM" id="SSF55120">
    <property type="entry name" value="Pseudouridine synthase"/>
    <property type="match status" value="1"/>
</dbReference>
<dbReference type="GO" id="GO:0031119">
    <property type="term" value="P:tRNA pseudouridine synthesis"/>
    <property type="evidence" value="ECO:0007669"/>
    <property type="project" value="UniProtKB-UniRule"/>
</dbReference>
<evidence type="ECO:0000313" key="9">
    <source>
        <dbReference type="EMBL" id="NYI67786.1"/>
    </source>
</evidence>